<dbReference type="Gene3D" id="2.40.40.10">
    <property type="entry name" value="RlpA-like domain"/>
    <property type="match status" value="1"/>
</dbReference>
<dbReference type="PROSITE" id="PS50842">
    <property type="entry name" value="EXPANSIN_EG45"/>
    <property type="match status" value="1"/>
</dbReference>
<dbReference type="Pfam" id="PF22514">
    <property type="entry name" value="EXPB1_D1"/>
    <property type="match status" value="1"/>
</dbReference>
<keyword evidence="2" id="KW-0378">Hydrolase</keyword>
<protein>
    <submittedName>
        <fullName evidence="2">Glycoside hydrolase family 45 protein</fullName>
    </submittedName>
</protein>
<dbReference type="Proteomes" id="UP000886523">
    <property type="component" value="Unassembled WGS sequence"/>
</dbReference>
<dbReference type="InterPro" id="IPR007112">
    <property type="entry name" value="Expansin/allergen_DPBB_dom"/>
</dbReference>
<gene>
    <name evidence="2" type="ORF">BS47DRAFT_1325158</name>
</gene>
<dbReference type="SUPFAM" id="SSF50685">
    <property type="entry name" value="Barwin-like endoglucanases"/>
    <property type="match status" value="1"/>
</dbReference>
<proteinExistence type="predicted"/>
<comment type="caution">
    <text evidence="2">The sequence shown here is derived from an EMBL/GenBank/DDBJ whole genome shotgun (WGS) entry which is preliminary data.</text>
</comment>
<dbReference type="AlphaFoldDB" id="A0A9P6B6W0"/>
<dbReference type="GO" id="GO:0016787">
    <property type="term" value="F:hydrolase activity"/>
    <property type="evidence" value="ECO:0007669"/>
    <property type="project" value="UniProtKB-KW"/>
</dbReference>
<dbReference type="EMBL" id="MU128923">
    <property type="protein sequence ID" value="KAF9518630.1"/>
    <property type="molecule type" value="Genomic_DNA"/>
</dbReference>
<feature type="domain" description="Expansin-like EG45" evidence="1">
    <location>
        <begin position="19"/>
        <end position="157"/>
    </location>
</feature>
<dbReference type="OrthoDB" id="5823761at2759"/>
<evidence type="ECO:0000259" key="1">
    <source>
        <dbReference type="PROSITE" id="PS50842"/>
    </source>
</evidence>
<accession>A0A9P6B6W0</accession>
<reference evidence="2" key="1">
    <citation type="journal article" date="2020" name="Nat. Commun.">
        <title>Large-scale genome sequencing of mycorrhizal fungi provides insights into the early evolution of symbiotic traits.</title>
        <authorList>
            <person name="Miyauchi S."/>
            <person name="Kiss E."/>
            <person name="Kuo A."/>
            <person name="Drula E."/>
            <person name="Kohler A."/>
            <person name="Sanchez-Garcia M."/>
            <person name="Morin E."/>
            <person name="Andreopoulos B."/>
            <person name="Barry K.W."/>
            <person name="Bonito G."/>
            <person name="Buee M."/>
            <person name="Carver A."/>
            <person name="Chen C."/>
            <person name="Cichocki N."/>
            <person name="Clum A."/>
            <person name="Culley D."/>
            <person name="Crous P.W."/>
            <person name="Fauchery L."/>
            <person name="Girlanda M."/>
            <person name="Hayes R.D."/>
            <person name="Keri Z."/>
            <person name="LaButti K."/>
            <person name="Lipzen A."/>
            <person name="Lombard V."/>
            <person name="Magnuson J."/>
            <person name="Maillard F."/>
            <person name="Murat C."/>
            <person name="Nolan M."/>
            <person name="Ohm R.A."/>
            <person name="Pangilinan J."/>
            <person name="Pereira M.F."/>
            <person name="Perotto S."/>
            <person name="Peter M."/>
            <person name="Pfister S."/>
            <person name="Riley R."/>
            <person name="Sitrit Y."/>
            <person name="Stielow J.B."/>
            <person name="Szollosi G."/>
            <person name="Zifcakova L."/>
            <person name="Stursova M."/>
            <person name="Spatafora J.W."/>
            <person name="Tedersoo L."/>
            <person name="Vaario L.M."/>
            <person name="Yamada A."/>
            <person name="Yan M."/>
            <person name="Wang P."/>
            <person name="Xu J."/>
            <person name="Bruns T."/>
            <person name="Baldrian P."/>
            <person name="Vilgalys R."/>
            <person name="Dunand C."/>
            <person name="Henrissat B."/>
            <person name="Grigoriev I.V."/>
            <person name="Hibbett D."/>
            <person name="Nagy L.G."/>
            <person name="Martin F.M."/>
        </authorList>
    </citation>
    <scope>NUCLEOTIDE SEQUENCE</scope>
    <source>
        <strain evidence="2">UP504</strain>
    </source>
</reference>
<name>A0A9P6B6W0_9AGAM</name>
<dbReference type="InterPro" id="IPR036908">
    <property type="entry name" value="RlpA-like_sf"/>
</dbReference>
<organism evidence="2 3">
    <name type="scientific">Hydnum rufescens UP504</name>
    <dbReference type="NCBI Taxonomy" id="1448309"/>
    <lineage>
        <taxon>Eukaryota</taxon>
        <taxon>Fungi</taxon>
        <taxon>Dikarya</taxon>
        <taxon>Basidiomycota</taxon>
        <taxon>Agaricomycotina</taxon>
        <taxon>Agaricomycetes</taxon>
        <taxon>Cantharellales</taxon>
        <taxon>Hydnaceae</taxon>
        <taxon>Hydnum</taxon>
    </lineage>
</organism>
<sequence length="240" mass="25080">MPSVGFATMTHYYLPMNAIAACGCTAESTHYPTAALSALAYGSTDAFGPGCGRCFRLQLINTIDSTPTWYPASPPSIVIKVTDLCPLGGSWCNATSTSPNAAGLFVNFDFAWDSPSDGTQHGVPANFYPTNVSYYGYSDFGVWKVSYTAVPCEGNWGGSKNSAALGSVPSLGPEGACCPADPMTNPNTTCPSYSAHTGHAPNTSSSSAQSYRIVPGYSLWSMPWLIAFISVISGALACSI</sequence>
<evidence type="ECO:0000313" key="3">
    <source>
        <dbReference type="Proteomes" id="UP000886523"/>
    </source>
</evidence>
<keyword evidence="3" id="KW-1185">Reference proteome</keyword>
<evidence type="ECO:0000313" key="2">
    <source>
        <dbReference type="EMBL" id="KAF9518630.1"/>
    </source>
</evidence>